<organism evidence="2 3">
    <name type="scientific">Portunus trituberculatus</name>
    <name type="common">Swimming crab</name>
    <name type="synonym">Neptunus trituberculatus</name>
    <dbReference type="NCBI Taxonomy" id="210409"/>
    <lineage>
        <taxon>Eukaryota</taxon>
        <taxon>Metazoa</taxon>
        <taxon>Ecdysozoa</taxon>
        <taxon>Arthropoda</taxon>
        <taxon>Crustacea</taxon>
        <taxon>Multicrustacea</taxon>
        <taxon>Malacostraca</taxon>
        <taxon>Eumalacostraca</taxon>
        <taxon>Eucarida</taxon>
        <taxon>Decapoda</taxon>
        <taxon>Pleocyemata</taxon>
        <taxon>Brachyura</taxon>
        <taxon>Eubrachyura</taxon>
        <taxon>Portunoidea</taxon>
        <taxon>Portunidae</taxon>
        <taxon>Portuninae</taxon>
        <taxon>Portunus</taxon>
    </lineage>
</organism>
<feature type="compositionally biased region" description="Basic residues" evidence="1">
    <location>
        <begin position="45"/>
        <end position="54"/>
    </location>
</feature>
<comment type="caution">
    <text evidence="2">The sequence shown here is derived from an EMBL/GenBank/DDBJ whole genome shotgun (WGS) entry which is preliminary data.</text>
</comment>
<proteinExistence type="predicted"/>
<feature type="compositionally biased region" description="Low complexity" evidence="1">
    <location>
        <begin position="18"/>
        <end position="27"/>
    </location>
</feature>
<dbReference type="AlphaFoldDB" id="A0A5B7D0P9"/>
<dbReference type="EMBL" id="VSRR010000440">
    <property type="protein sequence ID" value="MPC15597.1"/>
    <property type="molecule type" value="Genomic_DNA"/>
</dbReference>
<evidence type="ECO:0000256" key="1">
    <source>
        <dbReference type="SAM" id="MobiDB-lite"/>
    </source>
</evidence>
<name>A0A5B7D0P9_PORTR</name>
<keyword evidence="3" id="KW-1185">Reference proteome</keyword>
<gene>
    <name evidence="2" type="ORF">E2C01_008396</name>
</gene>
<reference evidence="2 3" key="1">
    <citation type="submission" date="2019-05" db="EMBL/GenBank/DDBJ databases">
        <title>Another draft genome of Portunus trituberculatus and its Hox gene families provides insights of decapod evolution.</title>
        <authorList>
            <person name="Jeong J.-H."/>
            <person name="Song I."/>
            <person name="Kim S."/>
            <person name="Choi T."/>
            <person name="Kim D."/>
            <person name="Ryu S."/>
            <person name="Kim W."/>
        </authorList>
    </citation>
    <scope>NUCLEOTIDE SEQUENCE [LARGE SCALE GENOMIC DNA]</scope>
    <source>
        <tissue evidence="2">Muscle</tissue>
    </source>
</reference>
<evidence type="ECO:0000313" key="2">
    <source>
        <dbReference type="EMBL" id="MPC15597.1"/>
    </source>
</evidence>
<accession>A0A5B7D0P9</accession>
<evidence type="ECO:0000313" key="3">
    <source>
        <dbReference type="Proteomes" id="UP000324222"/>
    </source>
</evidence>
<protein>
    <submittedName>
        <fullName evidence="2">Uncharacterized protein</fullName>
    </submittedName>
</protein>
<feature type="compositionally biased region" description="Basic and acidic residues" evidence="1">
    <location>
        <begin position="31"/>
        <end position="44"/>
    </location>
</feature>
<feature type="region of interest" description="Disordered" evidence="1">
    <location>
        <begin position="18"/>
        <end position="81"/>
    </location>
</feature>
<dbReference type="Proteomes" id="UP000324222">
    <property type="component" value="Unassembled WGS sequence"/>
</dbReference>
<sequence length="122" mass="12965">MAGDRRCSGVNVALVCVPRLPRGSPRAPGGGRERGGTNDTEGKKGAKKIYKTINKRKETERATSHNPPLTPEVGDSNTTPREMGRFVWIVSGALEVAAAVNLLTVTAARGRSCASDKHQAKI</sequence>